<dbReference type="AlphaFoldDB" id="A0A4P7XHR5"/>
<accession>A0A4P7XHR5</accession>
<feature type="region of interest" description="Disordered" evidence="1">
    <location>
        <begin position="86"/>
        <end position="108"/>
    </location>
</feature>
<keyword evidence="2" id="KW-0472">Membrane</keyword>
<keyword evidence="4" id="KW-1185">Reference proteome</keyword>
<dbReference type="KEGG" id="hmi:soil367_07540"/>
<evidence type="ECO:0000313" key="4">
    <source>
        <dbReference type="Proteomes" id="UP000298049"/>
    </source>
</evidence>
<evidence type="ECO:0000313" key="3">
    <source>
        <dbReference type="EMBL" id="QCF25782.1"/>
    </source>
</evidence>
<dbReference type="Proteomes" id="UP000298049">
    <property type="component" value="Chromosome"/>
</dbReference>
<sequence length="213" mass="24013">MLDWIKNNSELLMVVANFGTLLIWLFYAQLLFLGYRRERRPRILINKGVGAADLDAPCLICNMSKEPVFVQSILVELATNDGRYLTSATDTEEGEQDTTKTSIGRRTRQGPLESGVCLEVPSFRILLQKGADAAGVELQDGLPVDPEVKLEKLTVTVVAIYGPEDDPFGAERVFGLDCEDRQRVRLRPETLDTERLNSRLDKRRLKDLVGRYN</sequence>
<evidence type="ECO:0000256" key="2">
    <source>
        <dbReference type="SAM" id="Phobius"/>
    </source>
</evidence>
<organism evidence="3 4">
    <name type="scientific">Hydrocarboniclastica marina</name>
    <dbReference type="NCBI Taxonomy" id="2259620"/>
    <lineage>
        <taxon>Bacteria</taxon>
        <taxon>Pseudomonadati</taxon>
        <taxon>Pseudomonadota</taxon>
        <taxon>Gammaproteobacteria</taxon>
        <taxon>Alteromonadales</taxon>
        <taxon>Alteromonadaceae</taxon>
        <taxon>Hydrocarboniclastica</taxon>
    </lineage>
</organism>
<proteinExistence type="predicted"/>
<reference evidence="3 4" key="1">
    <citation type="submission" date="2018-07" db="EMBL/GenBank/DDBJ databases">
        <title>Marsedoiliclastica nanhaica gen. nov. sp. nov., a novel marine hydrocarbonoclastic bacterium isolated from an in-situ enriched hydrocarbon-degrading consortium in deep-sea sediment.</title>
        <authorList>
            <person name="Dong C."/>
            <person name="Ma T."/>
            <person name="Liu R."/>
            <person name="Shao Z."/>
        </authorList>
    </citation>
    <scope>NUCLEOTIDE SEQUENCE [LARGE SCALE GENOMIC DNA]</scope>
    <source>
        <strain evidence="4">soil36-7</strain>
    </source>
</reference>
<keyword evidence="2" id="KW-0812">Transmembrane</keyword>
<feature type="transmembrane region" description="Helical" evidence="2">
    <location>
        <begin position="12"/>
        <end position="35"/>
    </location>
</feature>
<keyword evidence="2" id="KW-1133">Transmembrane helix</keyword>
<dbReference type="OrthoDB" id="6181469at2"/>
<evidence type="ECO:0000256" key="1">
    <source>
        <dbReference type="SAM" id="MobiDB-lite"/>
    </source>
</evidence>
<dbReference type="RefSeq" id="WP_136548420.1">
    <property type="nucleotide sequence ID" value="NZ_CP031093.1"/>
</dbReference>
<protein>
    <submittedName>
        <fullName evidence="3">Uncharacterized protein</fullName>
    </submittedName>
</protein>
<dbReference type="EMBL" id="CP031093">
    <property type="protein sequence ID" value="QCF25782.1"/>
    <property type="molecule type" value="Genomic_DNA"/>
</dbReference>
<gene>
    <name evidence="3" type="ORF">soil367_07540</name>
</gene>
<name>A0A4P7XHR5_9ALTE</name>